<dbReference type="SUPFAM" id="SSF117856">
    <property type="entry name" value="AF0104/ALDC/Ptd012-like"/>
    <property type="match status" value="1"/>
</dbReference>
<dbReference type="InterPro" id="IPR005175">
    <property type="entry name" value="PPC_dom"/>
</dbReference>
<feature type="compositionally biased region" description="Gly residues" evidence="6">
    <location>
        <begin position="93"/>
        <end position="107"/>
    </location>
</feature>
<gene>
    <name evidence="8" type="ORF">PIB30_052098</name>
</gene>
<dbReference type="PANTHER" id="PTHR31500">
    <property type="entry name" value="AT-HOOK MOTIF NUCLEAR-LOCALIZED PROTEIN 9"/>
    <property type="match status" value="1"/>
</dbReference>
<sequence length="371" mass="36672">MDGRDAMSFSSGSASFYLHRGGGGGGGGGGGVGGSRTPTPQPGAFQGGPPGFRHLSNVRGSGGGSASAASAFSAEPPHPNFGHGISIGSSSPAGGGAGGGGSGGGGGAPPPSSGEPVKKKRGRPRKYGPGGPVLRLTATANNSPGSGGTPLEKKRRGRPPGSGRKQQLASLGEWMNSSAGMAFSPHVISVESGEDIVAKLLSFAQQRPRALCIMSGTGIVSSVTMRQPASNTPSVTYDGRFQILCLSGSYLVAEDGGARSRTGGISVSLSSPEGHVIGGGVAALIASTPVQVVVCSFVYGGSSKAKPKQLTSAKDSGSEPQSSDRLASPASAPPPNQNYNSSSSAVAMWPGSQPSDLKSAHPHTGIDLTRG</sequence>
<comment type="subcellular location">
    <subcellularLocation>
        <location evidence="5">Nucleus</location>
    </subcellularLocation>
</comment>
<dbReference type="Proteomes" id="UP001341840">
    <property type="component" value="Unassembled WGS sequence"/>
</dbReference>
<feature type="compositionally biased region" description="Gly residues" evidence="6">
    <location>
        <begin position="20"/>
        <end position="34"/>
    </location>
</feature>
<name>A0ABU6SIQ6_9FABA</name>
<evidence type="ECO:0000256" key="6">
    <source>
        <dbReference type="SAM" id="MobiDB-lite"/>
    </source>
</evidence>
<accession>A0ABU6SIQ6</accession>
<feature type="region of interest" description="Disordered" evidence="6">
    <location>
        <begin position="303"/>
        <end position="371"/>
    </location>
</feature>
<dbReference type="Pfam" id="PF03479">
    <property type="entry name" value="PCC"/>
    <property type="match status" value="1"/>
</dbReference>
<dbReference type="PANTHER" id="PTHR31500:SF64">
    <property type="entry name" value="AT-HOOK MOTIF NUCLEAR-LOCALIZED PROTEIN 12-RELATED"/>
    <property type="match status" value="1"/>
</dbReference>
<protein>
    <recommendedName>
        <fullName evidence="5">AT-hook motif nuclear-localized protein</fullName>
    </recommendedName>
</protein>
<evidence type="ECO:0000256" key="2">
    <source>
        <dbReference type="ARBA" id="ARBA00023125"/>
    </source>
</evidence>
<keyword evidence="3 5" id="KW-0804">Transcription</keyword>
<dbReference type="CDD" id="cd11378">
    <property type="entry name" value="DUF296"/>
    <property type="match status" value="1"/>
</dbReference>
<dbReference type="PROSITE" id="PS51742">
    <property type="entry name" value="PPC"/>
    <property type="match status" value="1"/>
</dbReference>
<dbReference type="InterPro" id="IPR039605">
    <property type="entry name" value="AHL"/>
</dbReference>
<comment type="function">
    <text evidence="5">Transcription factor that specifically binds AT-rich DNA sequences related to the nuclear matrix attachment regions (MARs).</text>
</comment>
<feature type="compositionally biased region" description="Polar residues" evidence="6">
    <location>
        <begin position="309"/>
        <end position="325"/>
    </location>
</feature>
<reference evidence="8 9" key="1">
    <citation type="journal article" date="2023" name="Plants (Basel)">
        <title>Bridging the Gap: Combining Genomics and Transcriptomics Approaches to Understand Stylosanthes scabra, an Orphan Legume from the Brazilian Caatinga.</title>
        <authorList>
            <person name="Ferreira-Neto J.R.C."/>
            <person name="da Silva M.D."/>
            <person name="Binneck E."/>
            <person name="de Melo N.F."/>
            <person name="da Silva R.H."/>
            <person name="de Melo A.L.T.M."/>
            <person name="Pandolfi V."/>
            <person name="Bustamante F.O."/>
            <person name="Brasileiro-Vidal A.C."/>
            <person name="Benko-Iseppon A.M."/>
        </authorList>
    </citation>
    <scope>NUCLEOTIDE SEQUENCE [LARGE SCALE GENOMIC DNA]</scope>
    <source>
        <tissue evidence="8">Leaves</tissue>
    </source>
</reference>
<keyword evidence="4 5" id="KW-0539">Nucleus</keyword>
<keyword evidence="2 5" id="KW-0238">DNA-binding</keyword>
<dbReference type="EMBL" id="JASCZI010060790">
    <property type="protein sequence ID" value="MED6136019.1"/>
    <property type="molecule type" value="Genomic_DNA"/>
</dbReference>
<feature type="region of interest" description="Disordered" evidence="6">
    <location>
        <begin position="1"/>
        <end position="168"/>
    </location>
</feature>
<feature type="domain" description="PPC" evidence="7">
    <location>
        <begin position="178"/>
        <end position="318"/>
    </location>
</feature>
<evidence type="ECO:0000256" key="1">
    <source>
        <dbReference type="ARBA" id="ARBA00023015"/>
    </source>
</evidence>
<evidence type="ECO:0000313" key="8">
    <source>
        <dbReference type="EMBL" id="MED6136019.1"/>
    </source>
</evidence>
<evidence type="ECO:0000256" key="4">
    <source>
        <dbReference type="ARBA" id="ARBA00023242"/>
    </source>
</evidence>
<evidence type="ECO:0000256" key="3">
    <source>
        <dbReference type="ARBA" id="ARBA00023163"/>
    </source>
</evidence>
<organism evidence="8 9">
    <name type="scientific">Stylosanthes scabra</name>
    <dbReference type="NCBI Taxonomy" id="79078"/>
    <lineage>
        <taxon>Eukaryota</taxon>
        <taxon>Viridiplantae</taxon>
        <taxon>Streptophyta</taxon>
        <taxon>Embryophyta</taxon>
        <taxon>Tracheophyta</taxon>
        <taxon>Spermatophyta</taxon>
        <taxon>Magnoliopsida</taxon>
        <taxon>eudicotyledons</taxon>
        <taxon>Gunneridae</taxon>
        <taxon>Pentapetalae</taxon>
        <taxon>rosids</taxon>
        <taxon>fabids</taxon>
        <taxon>Fabales</taxon>
        <taxon>Fabaceae</taxon>
        <taxon>Papilionoideae</taxon>
        <taxon>50 kb inversion clade</taxon>
        <taxon>dalbergioids sensu lato</taxon>
        <taxon>Dalbergieae</taxon>
        <taxon>Pterocarpus clade</taxon>
        <taxon>Stylosanthes</taxon>
    </lineage>
</organism>
<comment type="domain">
    <text evidence="5">The PPC domain mediates interactions between AHL proteins.</text>
</comment>
<keyword evidence="1 5" id="KW-0805">Transcription regulation</keyword>
<evidence type="ECO:0000259" key="7">
    <source>
        <dbReference type="PROSITE" id="PS51742"/>
    </source>
</evidence>
<keyword evidence="9" id="KW-1185">Reference proteome</keyword>
<comment type="caution">
    <text evidence="8">The sequence shown here is derived from an EMBL/GenBank/DDBJ whole genome shotgun (WGS) entry which is preliminary data.</text>
</comment>
<dbReference type="Gene3D" id="3.30.1330.80">
    <property type="entry name" value="Hypothetical protein, similar to alpha- acetolactate decarboxylase, domain 2"/>
    <property type="match status" value="1"/>
</dbReference>
<evidence type="ECO:0000313" key="9">
    <source>
        <dbReference type="Proteomes" id="UP001341840"/>
    </source>
</evidence>
<proteinExistence type="predicted"/>
<evidence type="ECO:0000256" key="5">
    <source>
        <dbReference type="RuleBase" id="RU367031"/>
    </source>
</evidence>